<proteinExistence type="predicted"/>
<accession>A0A2K9A4G1</accession>
<sequence length="199" mass="23200">MEHVMSNYLTKLKQIVFYGCLTLFFCSYSYGGKYADIVGAYLANKGVCKTSYFMGKHEQDRLLEGVCIPIKSVLDESKKELIPLAIIELKSPNQLKFYESIEKKKRDNTEAFHVEVDSFNDNIFKLVDGSILEKDDHKYVGYISYHEKGIFYKDGSKWKLCVNNKTFKVKLLKNNKYHYSRDEISDISIYEIEKLEECS</sequence>
<keyword evidence="2" id="KW-1185">Reference proteome</keyword>
<gene>
    <name evidence="1" type="ORF">CW740_05510</name>
</gene>
<reference evidence="1 2" key="1">
    <citation type="submission" date="2017-12" db="EMBL/GenBank/DDBJ databases">
        <title>Kangiella profundi FT102 completed genome.</title>
        <authorList>
            <person name="Xu J."/>
            <person name="Wang J."/>
            <person name="Lu Y."/>
        </authorList>
    </citation>
    <scope>NUCLEOTIDE SEQUENCE [LARGE SCALE GENOMIC DNA]</scope>
    <source>
        <strain evidence="1 2">FT102</strain>
    </source>
</reference>
<dbReference type="AlphaFoldDB" id="A0A2K9A4G1"/>
<dbReference type="Proteomes" id="UP000232693">
    <property type="component" value="Chromosome"/>
</dbReference>
<dbReference type="EMBL" id="CP025120">
    <property type="protein sequence ID" value="AUD78735.1"/>
    <property type="molecule type" value="Genomic_DNA"/>
</dbReference>
<name>A0A2K9A4G1_9GAMM</name>
<organism evidence="1 2">
    <name type="scientific">Kangiella profundi</name>
    <dbReference type="NCBI Taxonomy" id="1561924"/>
    <lineage>
        <taxon>Bacteria</taxon>
        <taxon>Pseudomonadati</taxon>
        <taxon>Pseudomonadota</taxon>
        <taxon>Gammaproteobacteria</taxon>
        <taxon>Kangiellales</taxon>
        <taxon>Kangiellaceae</taxon>
        <taxon>Kangiella</taxon>
    </lineage>
</organism>
<evidence type="ECO:0000313" key="2">
    <source>
        <dbReference type="Proteomes" id="UP000232693"/>
    </source>
</evidence>
<dbReference type="KEGG" id="kpd:CW740_05510"/>
<evidence type="ECO:0000313" key="1">
    <source>
        <dbReference type="EMBL" id="AUD78735.1"/>
    </source>
</evidence>
<protein>
    <submittedName>
        <fullName evidence="1">Uncharacterized protein</fullName>
    </submittedName>
</protein>